<gene>
    <name evidence="3" type="ORF">SAMN05216212_0472</name>
</gene>
<feature type="chain" id="PRO_5011455634" description="Matrixin" evidence="2">
    <location>
        <begin position="21"/>
        <end position="278"/>
    </location>
</feature>
<dbReference type="Proteomes" id="UP000199305">
    <property type="component" value="Unassembled WGS sequence"/>
</dbReference>
<dbReference type="OrthoDB" id="7594344at2"/>
<name>A0A1G8V9W6_9GAMM</name>
<evidence type="ECO:0000256" key="2">
    <source>
        <dbReference type="SAM" id="SignalP"/>
    </source>
</evidence>
<protein>
    <recommendedName>
        <fullName evidence="5">Matrixin</fullName>
    </recommendedName>
</protein>
<sequence>MRKQLLAVLLASGLPLSASADHSWADYHWARTTSSFDLQVINSTTTDWDPYVTQAIADWSKSSKLNMIEDPNGDTSSKTRRQCSAPDGMVRICNLDYGNNGWLGIAGISIDPQGHIITGYTKLNDTYFTSSYYNTWDWKQSVTCQELGHDVGLGHQDENFNNQSLFSCMDYQDPPYPYPNNHDMGQLDTIYGHTDSYDSYATSGSGGGGGGGGDCNSPPGKGCNKSDIGNNSSSTGWGMSMGRRGQQETFIRIDPQGIRHLTHVTWAKDHEHEDGHEH</sequence>
<dbReference type="Gene3D" id="3.40.390.10">
    <property type="entry name" value="Collagenase (Catalytic Domain)"/>
    <property type="match status" value="1"/>
</dbReference>
<dbReference type="RefSeq" id="WP_091507491.1">
    <property type="nucleotide sequence ID" value="NZ_FNFH01000001.1"/>
</dbReference>
<evidence type="ECO:0000313" key="4">
    <source>
        <dbReference type="Proteomes" id="UP000199305"/>
    </source>
</evidence>
<dbReference type="InterPro" id="IPR024079">
    <property type="entry name" value="MetalloPept_cat_dom_sf"/>
</dbReference>
<evidence type="ECO:0000313" key="3">
    <source>
        <dbReference type="EMBL" id="SDJ62858.1"/>
    </source>
</evidence>
<evidence type="ECO:0000256" key="1">
    <source>
        <dbReference type="SAM" id="MobiDB-lite"/>
    </source>
</evidence>
<dbReference type="SUPFAM" id="SSF55486">
    <property type="entry name" value="Metalloproteases ('zincins'), catalytic domain"/>
    <property type="match status" value="1"/>
</dbReference>
<feature type="region of interest" description="Disordered" evidence="1">
    <location>
        <begin position="218"/>
        <end position="241"/>
    </location>
</feature>
<dbReference type="GO" id="GO:0008237">
    <property type="term" value="F:metallopeptidase activity"/>
    <property type="evidence" value="ECO:0007669"/>
    <property type="project" value="InterPro"/>
</dbReference>
<dbReference type="EMBL" id="FNFH01000001">
    <property type="protein sequence ID" value="SDJ62858.1"/>
    <property type="molecule type" value="Genomic_DNA"/>
</dbReference>
<proteinExistence type="predicted"/>
<reference evidence="4" key="1">
    <citation type="submission" date="2016-10" db="EMBL/GenBank/DDBJ databases">
        <authorList>
            <person name="Varghese N."/>
            <person name="Submissions S."/>
        </authorList>
    </citation>
    <scope>NUCLEOTIDE SEQUENCE [LARGE SCALE GENOMIC DNA]</scope>
    <source>
        <strain evidence="4">CGMCC 1.10658</strain>
    </source>
</reference>
<accession>A0A1G8V9W6</accession>
<organism evidence="3 4">
    <name type="scientific">Microbulbifer yueqingensis</name>
    <dbReference type="NCBI Taxonomy" id="658219"/>
    <lineage>
        <taxon>Bacteria</taxon>
        <taxon>Pseudomonadati</taxon>
        <taxon>Pseudomonadota</taxon>
        <taxon>Gammaproteobacteria</taxon>
        <taxon>Cellvibrionales</taxon>
        <taxon>Microbulbiferaceae</taxon>
        <taxon>Microbulbifer</taxon>
    </lineage>
</organism>
<feature type="signal peptide" evidence="2">
    <location>
        <begin position="1"/>
        <end position="20"/>
    </location>
</feature>
<feature type="compositionally biased region" description="Polar residues" evidence="1">
    <location>
        <begin position="227"/>
        <end position="237"/>
    </location>
</feature>
<dbReference type="AlphaFoldDB" id="A0A1G8V9W6"/>
<keyword evidence="4" id="KW-1185">Reference proteome</keyword>
<evidence type="ECO:0008006" key="5">
    <source>
        <dbReference type="Google" id="ProtNLM"/>
    </source>
</evidence>
<keyword evidence="2" id="KW-0732">Signal</keyword>